<keyword evidence="1" id="KW-0472">Membrane</keyword>
<comment type="caution">
    <text evidence="2">The sequence shown here is derived from an EMBL/GenBank/DDBJ whole genome shotgun (WGS) entry which is preliminary data.</text>
</comment>
<sequence>MSDTQWAKLDGEPDVVRRKGEKYRDIADAIGRAITTLDKLVDDASTTAKSMDATKSLASDVREDIAKATDRYRYTGDALVDYASPLDTAVTESETAATKIAEYEQELTGARVAANNAQYHKDGLRDDASDADVDEAAGEVTAATNRVSQLESFLSYWQGQWEAAKSDKDSAARTAKDKIDEVVTGDKVHGLEDSTWDKIKHVAASLYKVFKVICDIAGILAIFLSWVPVLGQILVVLAAIGSILSILESIVKFAKGEIGWGGLLLGVGLGVVGLFGGKLASSLGKVAKARAVTRAASVTNSQSRLAIRLAGNADDGARVISEAQATMSNADNLLSMKSILKSPFQRSEAMQGLFELRKAGNLSVAEGIAGAAKEAFVFPLKSPFGDTSELFRNPALYHNLDGLAGAAVSANLVNFGASAWNAGSSFAQAMAGDDGWGSFNSSVGLAGPLTDGPYVQIAQIPGNVVSWADSFDKMI</sequence>
<protein>
    <submittedName>
        <fullName evidence="2">Uncharacterized protein</fullName>
    </submittedName>
</protein>
<evidence type="ECO:0000256" key="1">
    <source>
        <dbReference type="SAM" id="Phobius"/>
    </source>
</evidence>
<name>A0ABT0IZM8_9MICO</name>
<feature type="transmembrane region" description="Helical" evidence="1">
    <location>
        <begin position="258"/>
        <end position="277"/>
    </location>
</feature>
<dbReference type="EMBL" id="JALQCY010000001">
    <property type="protein sequence ID" value="MCK9792662.1"/>
    <property type="molecule type" value="Genomic_DNA"/>
</dbReference>
<feature type="transmembrane region" description="Helical" evidence="1">
    <location>
        <begin position="209"/>
        <end position="227"/>
    </location>
</feature>
<evidence type="ECO:0000313" key="3">
    <source>
        <dbReference type="Proteomes" id="UP001651050"/>
    </source>
</evidence>
<proteinExistence type="predicted"/>
<accession>A0ABT0IZM8</accession>
<dbReference type="RefSeq" id="WP_416342517.1">
    <property type="nucleotide sequence ID" value="NZ_JALQCY010000001.1"/>
</dbReference>
<keyword evidence="1" id="KW-0812">Transmembrane</keyword>
<evidence type="ECO:0000313" key="2">
    <source>
        <dbReference type="EMBL" id="MCK9792662.1"/>
    </source>
</evidence>
<organism evidence="2 3">
    <name type="scientific">Isoptericola peretonis</name>
    <dbReference type="NCBI Taxonomy" id="2918523"/>
    <lineage>
        <taxon>Bacteria</taxon>
        <taxon>Bacillati</taxon>
        <taxon>Actinomycetota</taxon>
        <taxon>Actinomycetes</taxon>
        <taxon>Micrococcales</taxon>
        <taxon>Promicromonosporaceae</taxon>
        <taxon>Isoptericola</taxon>
    </lineage>
</organism>
<gene>
    <name evidence="2" type="ORF">M1843_02750</name>
</gene>
<keyword evidence="1" id="KW-1133">Transmembrane helix</keyword>
<keyword evidence="3" id="KW-1185">Reference proteome</keyword>
<reference evidence="2 3" key="1">
    <citation type="submission" date="2022-02" db="EMBL/GenBank/DDBJ databases">
        <title>The car tank lid bacteriome: a reservoir of bacteria with potential in bioremediation of fuel.</title>
        <authorList>
            <person name="Vidal-Verdu A."/>
            <person name="Gomez-Martinez D."/>
            <person name="Latorre-Perez A."/>
            <person name="Pereto J."/>
            <person name="Porcar M."/>
        </authorList>
    </citation>
    <scope>NUCLEOTIDE SEQUENCE [LARGE SCALE GENOMIC DNA]</scope>
    <source>
        <strain evidence="2 3">4D.3</strain>
    </source>
</reference>
<dbReference type="Proteomes" id="UP001651050">
    <property type="component" value="Unassembled WGS sequence"/>
</dbReference>